<protein>
    <submittedName>
        <fullName evidence="2">Putative exoribonuclease</fullName>
    </submittedName>
</protein>
<dbReference type="InterPro" id="IPR001900">
    <property type="entry name" value="RNase_II/R"/>
</dbReference>
<dbReference type="SMART" id="SM00955">
    <property type="entry name" value="RNB"/>
    <property type="match status" value="1"/>
</dbReference>
<dbReference type="GO" id="GO:0006402">
    <property type="term" value="P:mRNA catabolic process"/>
    <property type="evidence" value="ECO:0007669"/>
    <property type="project" value="TreeGrafter"/>
</dbReference>
<evidence type="ECO:0000259" key="1">
    <source>
        <dbReference type="SMART" id="SM00955"/>
    </source>
</evidence>
<dbReference type="InterPro" id="IPR012340">
    <property type="entry name" value="NA-bd_OB-fold"/>
</dbReference>
<dbReference type="OrthoDB" id="39529at10239"/>
<dbReference type="SUPFAM" id="SSF50249">
    <property type="entry name" value="Nucleic acid-binding proteins"/>
    <property type="match status" value="1"/>
</dbReference>
<dbReference type="PANTHER" id="PTHR23355:SF9">
    <property type="entry name" value="DIS3-LIKE EXONUCLEASE 2"/>
    <property type="match status" value="1"/>
</dbReference>
<sequence length="540" mass="62769">MEFVLDITNNRTYIWIYFETSVYLVITKEDNTFAPNQSIRLKDLLKITQDDSVIIPTYISNSGIFKGIIEESSVVQGDYDKNFTLIPGKLMLSSKITFGKTNKGLTKYQFKPLDNRFPKMKVASSMKSNIDAYVKVEFDNNLNASLVEKICDVNEIEKYESILISKNISRIRNKLFKKFREFEYKSTEKYDEDWRKYKTFSIDPEGCCDVDDAVSINSGELAVHIATPTKLMNNELEDYVKNTITSFYGNKEITHLLPDKVVECASLNENTQRYVLSVVFSKTKDTRLVRSLIKIDKNYSYENVLNTNDYKNLVESYNEIFGETIEDSHKIVENLMVQANAYIAEFLVKNLNGDALIRKTFEDGTVNYHFYNEGDKNSHTGLNVDLYTHFTSPLRRYADQIVHRALFKILEKETKYTLKFDKILKLNRSKLAEKLLYSKLNVIDLLIKDDVIIKGKILYIQDGFARIENENLRISIPIVSRKIEDLINIQKNENIYEIVIEDNIFYMNINDEVEIKISYDALKGIEGITYEWISPNFCLI</sequence>
<dbReference type="GeneID" id="20041695"/>
<dbReference type="GO" id="GO:0000175">
    <property type="term" value="F:3'-5'-RNA exonuclease activity"/>
    <property type="evidence" value="ECO:0007669"/>
    <property type="project" value="TreeGrafter"/>
</dbReference>
<dbReference type="KEGG" id="vg:20041695"/>
<accession>A0A076FMK4</accession>
<feature type="domain" description="RNB" evidence="1">
    <location>
        <begin position="191"/>
        <end position="412"/>
    </location>
</feature>
<keyword evidence="3" id="KW-1185">Reference proteome</keyword>
<proteinExistence type="predicted"/>
<dbReference type="RefSeq" id="YP_009052157.1">
    <property type="nucleotide sequence ID" value="NC_024697.1"/>
</dbReference>
<dbReference type="GO" id="GO:0003723">
    <property type="term" value="F:RNA binding"/>
    <property type="evidence" value="ECO:0007669"/>
    <property type="project" value="InterPro"/>
</dbReference>
<dbReference type="Proteomes" id="UP000028667">
    <property type="component" value="Segment"/>
</dbReference>
<evidence type="ECO:0000313" key="2">
    <source>
        <dbReference type="EMBL" id="AII17148.1"/>
    </source>
</evidence>
<dbReference type="PANTHER" id="PTHR23355">
    <property type="entry name" value="RIBONUCLEASE"/>
    <property type="match status" value="1"/>
</dbReference>
<dbReference type="InterPro" id="IPR050180">
    <property type="entry name" value="RNR_Ribonuclease"/>
</dbReference>
<organism evidence="2 3">
    <name type="scientific">Aureococcus anophagefferens virus</name>
    <dbReference type="NCBI Taxonomy" id="1474867"/>
    <lineage>
        <taxon>Viruses</taxon>
        <taxon>Varidnaviria</taxon>
        <taxon>Bamfordvirae</taxon>
        <taxon>Nucleocytoviricota</taxon>
        <taxon>Megaviricetes</taxon>
        <taxon>Imitervirales</taxon>
        <taxon>Schizomimiviridae</taxon>
        <taxon>Kratosvirus</taxon>
        <taxon>Kratosvirus quantuckense</taxon>
    </lineage>
</organism>
<evidence type="ECO:0000313" key="3">
    <source>
        <dbReference type="Proteomes" id="UP000028667"/>
    </source>
</evidence>
<dbReference type="Pfam" id="PF00773">
    <property type="entry name" value="RNB"/>
    <property type="match status" value="2"/>
</dbReference>
<name>A0A076FMK4_9VIRU</name>
<gene>
    <name evidence="2" type="ORF">AaV_079</name>
</gene>
<dbReference type="EMBL" id="KJ645900">
    <property type="protein sequence ID" value="AII17148.1"/>
    <property type="molecule type" value="Genomic_DNA"/>
</dbReference>
<reference evidence="2 3" key="1">
    <citation type="journal article" date="2014" name="Virology">
        <title>Genome of brown tide virus (AaV), the little giant of the Megaviridae, elucidates NCLDV genome expansion and host-virus coevolution.</title>
        <authorList>
            <person name="Moniruzzaman M."/>
            <person name="LeCleir G.R."/>
            <person name="Brown C.M."/>
            <person name="Gobler C.J."/>
            <person name="Bidle K.D."/>
            <person name="Wilson W.H."/>
            <person name="Wilhelm S.W."/>
        </authorList>
    </citation>
    <scope>NUCLEOTIDE SEQUENCE [LARGE SCALE GENOMIC DNA]</scope>
    <source>
        <strain evidence="2">BtV-01</strain>
    </source>
</reference>